<organism evidence="4 5">
    <name type="scientific">Polypedilum vanderplanki</name>
    <name type="common">Sleeping chironomid midge</name>
    <dbReference type="NCBI Taxonomy" id="319348"/>
    <lineage>
        <taxon>Eukaryota</taxon>
        <taxon>Metazoa</taxon>
        <taxon>Ecdysozoa</taxon>
        <taxon>Arthropoda</taxon>
        <taxon>Hexapoda</taxon>
        <taxon>Insecta</taxon>
        <taxon>Pterygota</taxon>
        <taxon>Neoptera</taxon>
        <taxon>Endopterygota</taxon>
        <taxon>Diptera</taxon>
        <taxon>Nematocera</taxon>
        <taxon>Chironomoidea</taxon>
        <taxon>Chironomidae</taxon>
        <taxon>Chironominae</taxon>
        <taxon>Polypedilum</taxon>
        <taxon>Polypedilum</taxon>
    </lineage>
</organism>
<keyword evidence="5" id="KW-1185">Reference proteome</keyword>
<dbReference type="GO" id="GO:0005737">
    <property type="term" value="C:cytoplasm"/>
    <property type="evidence" value="ECO:0007669"/>
    <property type="project" value="TreeGrafter"/>
</dbReference>
<dbReference type="EMBL" id="JADBJN010000001">
    <property type="protein sequence ID" value="KAG5682369.1"/>
    <property type="molecule type" value="Genomic_DNA"/>
</dbReference>
<proteinExistence type="inferred from homology"/>
<dbReference type="OrthoDB" id="7785529at2759"/>
<dbReference type="InterPro" id="IPR011021">
    <property type="entry name" value="Arrestin-like_N"/>
</dbReference>
<feature type="domain" description="Arrestin C-terminal-like" evidence="3">
    <location>
        <begin position="176"/>
        <end position="308"/>
    </location>
</feature>
<dbReference type="PANTHER" id="PTHR11188:SF176">
    <property type="entry name" value="ARRESTIN DOMAIN-CONTAINING PROTEIN 1"/>
    <property type="match status" value="1"/>
</dbReference>
<dbReference type="InterPro" id="IPR011022">
    <property type="entry name" value="Arrestin_C-like"/>
</dbReference>
<evidence type="ECO:0000313" key="5">
    <source>
        <dbReference type="Proteomes" id="UP001107558"/>
    </source>
</evidence>
<dbReference type="InterPro" id="IPR014752">
    <property type="entry name" value="Arrestin-like_C"/>
</dbReference>
<dbReference type="InterPro" id="IPR050357">
    <property type="entry name" value="Arrestin_domain-protein"/>
</dbReference>
<evidence type="ECO:0000259" key="3">
    <source>
        <dbReference type="SMART" id="SM01017"/>
    </source>
</evidence>
<gene>
    <name evidence="4" type="ORF">PVAND_011725</name>
</gene>
<evidence type="ECO:0000256" key="1">
    <source>
        <dbReference type="ARBA" id="ARBA00005298"/>
    </source>
</evidence>
<dbReference type="Pfam" id="PF02752">
    <property type="entry name" value="Arrestin_C"/>
    <property type="match status" value="1"/>
</dbReference>
<dbReference type="SMART" id="SM01017">
    <property type="entry name" value="Arrestin_C"/>
    <property type="match status" value="1"/>
</dbReference>
<comment type="similarity">
    <text evidence="1">Belongs to the arrestin family.</text>
</comment>
<evidence type="ECO:0000313" key="4">
    <source>
        <dbReference type="EMBL" id="KAG5682369.1"/>
    </source>
</evidence>
<reference evidence="4" key="1">
    <citation type="submission" date="2021-03" db="EMBL/GenBank/DDBJ databases">
        <title>Chromosome level genome of the anhydrobiotic midge Polypedilum vanderplanki.</title>
        <authorList>
            <person name="Yoshida Y."/>
            <person name="Kikawada T."/>
            <person name="Gusev O."/>
        </authorList>
    </citation>
    <scope>NUCLEOTIDE SEQUENCE</scope>
    <source>
        <strain evidence="4">NIAS01</strain>
        <tissue evidence="4">Whole body or cell culture</tissue>
    </source>
</reference>
<dbReference type="InterPro" id="IPR014756">
    <property type="entry name" value="Ig_E-set"/>
</dbReference>
<dbReference type="Pfam" id="PF00339">
    <property type="entry name" value="Arrestin_N"/>
    <property type="match status" value="1"/>
</dbReference>
<dbReference type="Proteomes" id="UP001107558">
    <property type="component" value="Chromosome 1"/>
</dbReference>
<dbReference type="AlphaFoldDB" id="A0A9J6CJH8"/>
<sequence>MSSSNYSLEIFYDDNCDSTASQPIFYPGQTVKGHVQLSISSTTLKLRGLSLLIKGSASCNYSKDLQAEQEFFAVERKLIETKLDSIELAAGSYNYDFEYRLPRNIPYSVDGQYGNVKYFVQASIDIPWDLYDKKVVKPFIVVRYEDLNYMSGMREPCELLLQKQIDSSAWFFSRSSLGLVTIKANLLKCGFAPGEKVIVDASIDNQTSADIETVSIALYYNENYTAQTPWAKLEEKVSNKISETIADGVKAGFTKKIKESVLVPENSKITSVMYSTVFQINYHVQITAKFRRVNIPLLIPIYIGSVALRKEEECENLARVPPLWPPSLNIIEKNGTVKSEINNETTSSENVVISE</sequence>
<name>A0A9J6CJH8_POLVA</name>
<keyword evidence="2" id="KW-0716">Sensory transduction</keyword>
<dbReference type="SUPFAM" id="SSF81296">
    <property type="entry name" value="E set domains"/>
    <property type="match status" value="2"/>
</dbReference>
<accession>A0A9J6CJH8</accession>
<dbReference type="Gene3D" id="2.60.40.640">
    <property type="match status" value="2"/>
</dbReference>
<protein>
    <recommendedName>
        <fullName evidence="3">Arrestin C-terminal-like domain-containing protein</fullName>
    </recommendedName>
</protein>
<evidence type="ECO:0000256" key="2">
    <source>
        <dbReference type="ARBA" id="ARBA00022606"/>
    </source>
</evidence>
<dbReference type="GO" id="GO:0015031">
    <property type="term" value="P:protein transport"/>
    <property type="evidence" value="ECO:0007669"/>
    <property type="project" value="TreeGrafter"/>
</dbReference>
<dbReference type="PANTHER" id="PTHR11188">
    <property type="entry name" value="ARRESTIN DOMAIN CONTAINING PROTEIN"/>
    <property type="match status" value="1"/>
</dbReference>
<comment type="caution">
    <text evidence="4">The sequence shown here is derived from an EMBL/GenBank/DDBJ whole genome shotgun (WGS) entry which is preliminary data.</text>
</comment>